<evidence type="ECO:0000313" key="3">
    <source>
        <dbReference type="Proteomes" id="UP000626244"/>
    </source>
</evidence>
<proteinExistence type="predicted"/>
<keyword evidence="1" id="KW-0472">Membrane</keyword>
<comment type="caution">
    <text evidence="2">The sequence shown here is derived from an EMBL/GenBank/DDBJ whole genome shotgun (WGS) entry which is preliminary data.</text>
</comment>
<protein>
    <submittedName>
        <fullName evidence="2">Uncharacterized protein</fullName>
    </submittedName>
</protein>
<organism evidence="2 3">
    <name type="scientific">Gottfriedia solisilvae</name>
    <dbReference type="NCBI Taxonomy" id="1516104"/>
    <lineage>
        <taxon>Bacteria</taxon>
        <taxon>Bacillati</taxon>
        <taxon>Bacillota</taxon>
        <taxon>Bacilli</taxon>
        <taxon>Bacillales</taxon>
        <taxon>Bacillaceae</taxon>
        <taxon>Gottfriedia</taxon>
    </lineage>
</organism>
<accession>A0A8J3AEN4</accession>
<keyword evidence="1" id="KW-0812">Transmembrane</keyword>
<dbReference type="Proteomes" id="UP000626244">
    <property type="component" value="Unassembled WGS sequence"/>
</dbReference>
<evidence type="ECO:0000313" key="2">
    <source>
        <dbReference type="EMBL" id="GGI12535.1"/>
    </source>
</evidence>
<keyword evidence="1" id="KW-1133">Transmembrane helix</keyword>
<name>A0A8J3AEN4_9BACI</name>
<reference evidence="3" key="1">
    <citation type="journal article" date="2019" name="Int. J. Syst. Evol. Microbiol.">
        <title>The Global Catalogue of Microorganisms (GCM) 10K type strain sequencing project: providing services to taxonomists for standard genome sequencing and annotation.</title>
        <authorList>
            <consortium name="The Broad Institute Genomics Platform"/>
            <consortium name="The Broad Institute Genome Sequencing Center for Infectious Disease"/>
            <person name="Wu L."/>
            <person name="Ma J."/>
        </authorList>
    </citation>
    <scope>NUCLEOTIDE SEQUENCE [LARGE SCALE GENOMIC DNA]</scope>
    <source>
        <strain evidence="3">CGMCC 1.14993</strain>
    </source>
</reference>
<feature type="transmembrane region" description="Helical" evidence="1">
    <location>
        <begin position="20"/>
        <end position="39"/>
    </location>
</feature>
<evidence type="ECO:0000256" key="1">
    <source>
        <dbReference type="SAM" id="Phobius"/>
    </source>
</evidence>
<sequence>MLNGFSLPGEREQMVEEVLNVNIWVGLIINVIIIEWVILNKKTNENK</sequence>
<keyword evidence="3" id="KW-1185">Reference proteome</keyword>
<dbReference type="AlphaFoldDB" id="A0A8J3AEN4"/>
<gene>
    <name evidence="2" type="ORF">GCM10007380_13400</name>
</gene>
<dbReference type="EMBL" id="BMHB01000001">
    <property type="protein sequence ID" value="GGI12535.1"/>
    <property type="molecule type" value="Genomic_DNA"/>
</dbReference>